<dbReference type="CDD" id="cd00383">
    <property type="entry name" value="trans_reg_C"/>
    <property type="match status" value="1"/>
</dbReference>
<dbReference type="Gene3D" id="3.40.50.2300">
    <property type="match status" value="1"/>
</dbReference>
<dbReference type="PATRIC" id="fig|1003195.11.peg.6081"/>
<evidence type="ECO:0000256" key="8">
    <source>
        <dbReference type="ARBA" id="ARBA00057085"/>
    </source>
</evidence>
<evidence type="ECO:0000256" key="3">
    <source>
        <dbReference type="ARBA" id="ARBA00022553"/>
    </source>
</evidence>
<dbReference type="PANTHER" id="PTHR48111:SF50">
    <property type="entry name" value="KDP OPERON TRANSCRIPTIONAL REGULATORY PROTEIN KDPE"/>
    <property type="match status" value="1"/>
</dbReference>
<dbReference type="Proteomes" id="UP000007842">
    <property type="component" value="Chromosome"/>
</dbReference>
<evidence type="ECO:0000259" key="14">
    <source>
        <dbReference type="PROSITE" id="PS51755"/>
    </source>
</evidence>
<evidence type="ECO:0000256" key="6">
    <source>
        <dbReference type="ARBA" id="ARBA00023125"/>
    </source>
</evidence>
<name>F8JQP3_STREN</name>
<feature type="DNA-binding region" description="OmpR/PhoB-type" evidence="11">
    <location>
        <begin position="155"/>
        <end position="254"/>
    </location>
</feature>
<dbReference type="CDD" id="cd17620">
    <property type="entry name" value="REC_OmpR_KdpE-like"/>
    <property type="match status" value="1"/>
</dbReference>
<comment type="subcellular location">
    <subcellularLocation>
        <location evidence="1">Cytoplasm</location>
    </subcellularLocation>
</comment>
<dbReference type="InterPro" id="IPR011006">
    <property type="entry name" value="CheY-like_superfamily"/>
</dbReference>
<evidence type="ECO:0000256" key="12">
    <source>
        <dbReference type="SAM" id="MobiDB-lite"/>
    </source>
</evidence>
<comment type="function">
    <text evidence="8">Member of the two-component regulatory system KdpD/KdpE involved in the regulation of the kdp operon. Upon phosphorylation by KdpD, functions as a transcription regulator by direct binding to promoter regions of target genes to positively regulate their expression.</text>
</comment>
<organism evidence="15 16">
    <name type="scientific">Streptantibioticus cattleyicolor (strain ATCC 35852 / DSM 46488 / JCM 4925 / NBRC 14057 / NRRL 8057)</name>
    <name type="common">Streptomyces cattleya</name>
    <dbReference type="NCBI Taxonomy" id="1003195"/>
    <lineage>
        <taxon>Bacteria</taxon>
        <taxon>Bacillati</taxon>
        <taxon>Actinomycetota</taxon>
        <taxon>Actinomycetes</taxon>
        <taxon>Kitasatosporales</taxon>
        <taxon>Streptomycetaceae</taxon>
        <taxon>Streptantibioticus</taxon>
    </lineage>
</organism>
<dbReference type="SUPFAM" id="SSF52172">
    <property type="entry name" value="CheY-like"/>
    <property type="match status" value="1"/>
</dbReference>
<keyword evidence="6 11" id="KW-0238">DNA-binding</keyword>
<keyword evidence="16" id="KW-1185">Reference proteome</keyword>
<dbReference type="InterPro" id="IPR039420">
    <property type="entry name" value="WalR-like"/>
</dbReference>
<keyword evidence="5" id="KW-0805">Transcription regulation</keyword>
<keyword evidence="2" id="KW-0963">Cytoplasm</keyword>
<evidence type="ECO:0000256" key="9">
    <source>
        <dbReference type="ARBA" id="ARBA00074083"/>
    </source>
</evidence>
<dbReference type="PANTHER" id="PTHR48111">
    <property type="entry name" value="REGULATOR OF RPOS"/>
    <property type="match status" value="1"/>
</dbReference>
<dbReference type="HOGENOM" id="CLU_000445_30_8_11"/>
<dbReference type="eggNOG" id="COG0745">
    <property type="taxonomic scope" value="Bacteria"/>
</dbReference>
<dbReference type="AlphaFoldDB" id="F8JQP3"/>
<dbReference type="GO" id="GO:0042802">
    <property type="term" value="F:identical protein binding"/>
    <property type="evidence" value="ECO:0007669"/>
    <property type="project" value="UniProtKB-ARBA"/>
</dbReference>
<gene>
    <name evidence="15" type="ordered locus">SCATT_46390</name>
</gene>
<feature type="region of interest" description="Disordered" evidence="12">
    <location>
        <begin position="1"/>
        <end position="26"/>
    </location>
</feature>
<proteinExistence type="predicted"/>
<feature type="domain" description="OmpR/PhoB-type" evidence="14">
    <location>
        <begin position="155"/>
        <end position="254"/>
    </location>
</feature>
<dbReference type="InterPro" id="IPR001867">
    <property type="entry name" value="OmpR/PhoB-type_DNA-bd"/>
</dbReference>
<evidence type="ECO:0000256" key="10">
    <source>
        <dbReference type="PROSITE-ProRule" id="PRU00169"/>
    </source>
</evidence>
<dbReference type="FunFam" id="1.10.10.10:FF:000210">
    <property type="entry name" value="Winged-helix transcriptional response regulator KdpE"/>
    <property type="match status" value="1"/>
</dbReference>
<dbReference type="SMART" id="SM00448">
    <property type="entry name" value="REC"/>
    <property type="match status" value="1"/>
</dbReference>
<dbReference type="InterPro" id="IPR001789">
    <property type="entry name" value="Sig_transdc_resp-reg_receiver"/>
</dbReference>
<keyword evidence="3 10" id="KW-0597">Phosphoprotein</keyword>
<dbReference type="GO" id="GO:0032993">
    <property type="term" value="C:protein-DNA complex"/>
    <property type="evidence" value="ECO:0007669"/>
    <property type="project" value="TreeGrafter"/>
</dbReference>
<dbReference type="Gene3D" id="1.10.10.10">
    <property type="entry name" value="Winged helix-like DNA-binding domain superfamily/Winged helix DNA-binding domain"/>
    <property type="match status" value="1"/>
</dbReference>
<accession>F8JQP3</accession>
<evidence type="ECO:0000256" key="1">
    <source>
        <dbReference type="ARBA" id="ARBA00004496"/>
    </source>
</evidence>
<dbReference type="InterPro" id="IPR036388">
    <property type="entry name" value="WH-like_DNA-bd_sf"/>
</dbReference>
<dbReference type="Gene3D" id="6.10.250.690">
    <property type="match status" value="1"/>
</dbReference>
<evidence type="ECO:0000256" key="4">
    <source>
        <dbReference type="ARBA" id="ARBA00023012"/>
    </source>
</evidence>
<keyword evidence="4" id="KW-0902">Two-component regulatory system</keyword>
<evidence type="ECO:0000256" key="5">
    <source>
        <dbReference type="ARBA" id="ARBA00023015"/>
    </source>
</evidence>
<evidence type="ECO:0000256" key="11">
    <source>
        <dbReference type="PROSITE-ProRule" id="PRU01091"/>
    </source>
</evidence>
<feature type="modified residue" description="4-aspartylphosphate" evidence="10">
    <location>
        <position position="79"/>
    </location>
</feature>
<evidence type="ECO:0000256" key="7">
    <source>
        <dbReference type="ARBA" id="ARBA00023163"/>
    </source>
</evidence>
<dbReference type="KEGG" id="sct:SCAT_4647"/>
<dbReference type="STRING" id="1003195.SCATT_46390"/>
<reference evidence="16" key="1">
    <citation type="submission" date="2011-12" db="EMBL/GenBank/DDBJ databases">
        <title>Complete genome sequence of Streptomyces cattleya strain DSM 46488.</title>
        <authorList>
            <person name="Ou H.-Y."/>
            <person name="Li P."/>
            <person name="Zhao C."/>
            <person name="O'Hagan D."/>
            <person name="Deng Z."/>
        </authorList>
    </citation>
    <scope>NUCLEOTIDE SEQUENCE [LARGE SCALE GENOMIC DNA]</scope>
    <source>
        <strain evidence="16">ATCC 35852 / DSM 46488 / JCM 4925 / NBRC 14057 / NRRL 8057</strain>
    </source>
</reference>
<dbReference type="PROSITE" id="PS51755">
    <property type="entry name" value="OMPR_PHOB"/>
    <property type="match status" value="1"/>
</dbReference>
<evidence type="ECO:0000256" key="2">
    <source>
        <dbReference type="ARBA" id="ARBA00022490"/>
    </source>
</evidence>
<evidence type="ECO:0000313" key="15">
    <source>
        <dbReference type="EMBL" id="AEW97010.1"/>
    </source>
</evidence>
<dbReference type="GO" id="GO:0005829">
    <property type="term" value="C:cytosol"/>
    <property type="evidence" value="ECO:0007669"/>
    <property type="project" value="TreeGrafter"/>
</dbReference>
<feature type="domain" description="Response regulatory" evidence="13">
    <location>
        <begin position="30"/>
        <end position="143"/>
    </location>
</feature>
<protein>
    <recommendedName>
        <fullName evidence="9">Transcriptional regulatory protein KdpE</fullName>
    </recommendedName>
</protein>
<evidence type="ECO:0000259" key="13">
    <source>
        <dbReference type="PROSITE" id="PS50110"/>
    </source>
</evidence>
<dbReference type="PROSITE" id="PS50110">
    <property type="entry name" value="RESPONSE_REGULATORY"/>
    <property type="match status" value="1"/>
</dbReference>
<dbReference type="Pfam" id="PF00072">
    <property type="entry name" value="Response_reg"/>
    <property type="match status" value="1"/>
</dbReference>
<accession>G8X3F9</accession>
<keyword evidence="7" id="KW-0804">Transcription</keyword>
<dbReference type="GO" id="GO:0000987">
    <property type="term" value="F:cis-regulatory region sequence-specific DNA binding"/>
    <property type="evidence" value="ECO:0007669"/>
    <property type="project" value="UniProtKB-ARBA"/>
</dbReference>
<dbReference type="GO" id="GO:0000156">
    <property type="term" value="F:phosphorelay response regulator activity"/>
    <property type="evidence" value="ECO:0007669"/>
    <property type="project" value="TreeGrafter"/>
</dbReference>
<dbReference type="Pfam" id="PF00486">
    <property type="entry name" value="Trans_reg_C"/>
    <property type="match status" value="1"/>
</dbReference>
<dbReference type="KEGG" id="scy:SCATT_46390"/>
<dbReference type="EMBL" id="CP003219">
    <property type="protein sequence ID" value="AEW97010.1"/>
    <property type="molecule type" value="Genomic_DNA"/>
</dbReference>
<dbReference type="SMART" id="SM00862">
    <property type="entry name" value="Trans_reg_C"/>
    <property type="match status" value="1"/>
</dbReference>
<evidence type="ECO:0000313" key="16">
    <source>
        <dbReference type="Proteomes" id="UP000007842"/>
    </source>
</evidence>
<sequence>MTVTGNEHLITRKAGSMPQPSGGQPRTPVRVLVVDDEPQIVRALVINLRARKYEVDAAPDGATALQLAAARHPDVVVLDLGLPDMDGTEVIKGLRGWTRVPIIVLSARQASDEKVEALDAGADDYVTKPFGMDELLARLRAAVRRAAPGGDGEEAVTVETDSFTVDLAAKKVNRDGTDVRLTPTEWHLLEVLVRTPGRLVSQKQLLQEVWGPAYGTETNYLRVYMAQLRRKLEADPAHPRHFITEPGMGYRFEP</sequence>
<dbReference type="FunFam" id="3.40.50.2300:FF:000021">
    <property type="entry name" value="Two-component system response regulator KdpE"/>
    <property type="match status" value="1"/>
</dbReference>
<dbReference type="GO" id="GO:0045893">
    <property type="term" value="P:positive regulation of DNA-templated transcription"/>
    <property type="evidence" value="ECO:0007669"/>
    <property type="project" value="UniProtKB-ARBA"/>
</dbReference>